<organism evidence="2 3">
    <name type="scientific">Penicillium diatomitis</name>
    <dbReference type="NCBI Taxonomy" id="2819901"/>
    <lineage>
        <taxon>Eukaryota</taxon>
        <taxon>Fungi</taxon>
        <taxon>Dikarya</taxon>
        <taxon>Ascomycota</taxon>
        <taxon>Pezizomycotina</taxon>
        <taxon>Eurotiomycetes</taxon>
        <taxon>Eurotiomycetidae</taxon>
        <taxon>Eurotiales</taxon>
        <taxon>Aspergillaceae</taxon>
        <taxon>Penicillium</taxon>
    </lineage>
</organism>
<evidence type="ECO:0000313" key="3">
    <source>
        <dbReference type="Proteomes" id="UP001148312"/>
    </source>
</evidence>
<gene>
    <name evidence="2" type="ORF">N7539_005811</name>
</gene>
<dbReference type="AlphaFoldDB" id="A0A9X0BU76"/>
<dbReference type="PANTHER" id="PTHR43591:SF24">
    <property type="entry name" value="2-METHOXY-6-POLYPRENYL-1,4-BENZOQUINOL METHYLASE, MITOCHONDRIAL"/>
    <property type="match status" value="1"/>
</dbReference>
<dbReference type="InterPro" id="IPR013216">
    <property type="entry name" value="Methyltransf_11"/>
</dbReference>
<dbReference type="Proteomes" id="UP001148312">
    <property type="component" value="Unassembled WGS sequence"/>
</dbReference>
<dbReference type="SUPFAM" id="SSF53335">
    <property type="entry name" value="S-adenosyl-L-methionine-dependent methyltransferases"/>
    <property type="match status" value="1"/>
</dbReference>
<dbReference type="InterPro" id="IPR029063">
    <property type="entry name" value="SAM-dependent_MTases_sf"/>
</dbReference>
<feature type="domain" description="Methyltransferase type 11" evidence="1">
    <location>
        <begin position="54"/>
        <end position="153"/>
    </location>
</feature>
<reference evidence="2" key="2">
    <citation type="journal article" date="2023" name="IMA Fungus">
        <title>Comparative genomic study of the Penicillium genus elucidates a diverse pangenome and 15 lateral gene transfer events.</title>
        <authorList>
            <person name="Petersen C."/>
            <person name="Sorensen T."/>
            <person name="Nielsen M.R."/>
            <person name="Sondergaard T.E."/>
            <person name="Sorensen J.L."/>
            <person name="Fitzpatrick D.A."/>
            <person name="Frisvad J.C."/>
            <person name="Nielsen K.L."/>
        </authorList>
    </citation>
    <scope>NUCLEOTIDE SEQUENCE</scope>
    <source>
        <strain evidence="2">IBT 30728</strain>
    </source>
</reference>
<sequence length="288" mass="32373">MSSHAKSWEKIFKDDQFVKQYKTGEQVTGRFAQLLIDQSGMVADSGSDTPLVILDNGCGTGVVSSLLQDQIKRKMQLTCGDISQGMLNMVKARRDEEGWRDAHIEMVDAQSSGLPPSHFTHVIASFVFMALPSPLAALDDATRILRPGGTLAFSTWIEPGWLGVMHECIRTISEDLPWPTASQFLEIVNNGKWNSVEWIISELKKRGYEDINVRPVAEHVSLGVPQFEEMSMTMFPMVSKAFWTEQQRENHADEVRPAMKEYLETTYGCNGQIPMEWTAIMSTARKPN</sequence>
<accession>A0A9X0BU76</accession>
<dbReference type="GO" id="GO:0008757">
    <property type="term" value="F:S-adenosylmethionine-dependent methyltransferase activity"/>
    <property type="evidence" value="ECO:0007669"/>
    <property type="project" value="InterPro"/>
</dbReference>
<comment type="caution">
    <text evidence="2">The sequence shown here is derived from an EMBL/GenBank/DDBJ whole genome shotgun (WGS) entry which is preliminary data.</text>
</comment>
<dbReference type="EMBL" id="JAPWDQ010000006">
    <property type="protein sequence ID" value="KAJ5484015.1"/>
    <property type="molecule type" value="Genomic_DNA"/>
</dbReference>
<protein>
    <submittedName>
        <fullName evidence="2">Acetylaranotin bis-thiomethyltransferase</fullName>
    </submittedName>
</protein>
<dbReference type="CDD" id="cd02440">
    <property type="entry name" value="AdoMet_MTases"/>
    <property type="match status" value="1"/>
</dbReference>
<dbReference type="PANTHER" id="PTHR43591">
    <property type="entry name" value="METHYLTRANSFERASE"/>
    <property type="match status" value="1"/>
</dbReference>
<evidence type="ECO:0000259" key="1">
    <source>
        <dbReference type="Pfam" id="PF08241"/>
    </source>
</evidence>
<dbReference type="RefSeq" id="XP_056789285.1">
    <property type="nucleotide sequence ID" value="XM_056935413.1"/>
</dbReference>
<reference evidence="2" key="1">
    <citation type="submission" date="2022-12" db="EMBL/GenBank/DDBJ databases">
        <authorList>
            <person name="Petersen C."/>
        </authorList>
    </citation>
    <scope>NUCLEOTIDE SEQUENCE</scope>
    <source>
        <strain evidence="2">IBT 30728</strain>
    </source>
</reference>
<proteinExistence type="predicted"/>
<name>A0A9X0BU76_9EURO</name>
<keyword evidence="3" id="KW-1185">Reference proteome</keyword>
<dbReference type="Gene3D" id="3.40.50.150">
    <property type="entry name" value="Vaccinia Virus protein VP39"/>
    <property type="match status" value="1"/>
</dbReference>
<dbReference type="Pfam" id="PF08241">
    <property type="entry name" value="Methyltransf_11"/>
    <property type="match status" value="1"/>
</dbReference>
<dbReference type="GeneID" id="81625662"/>
<evidence type="ECO:0000313" key="2">
    <source>
        <dbReference type="EMBL" id="KAJ5484015.1"/>
    </source>
</evidence>
<dbReference type="GO" id="GO:0008425">
    <property type="term" value="F:2-methoxy-6-polyprenyl-1,4-benzoquinol methyltransferase activity"/>
    <property type="evidence" value="ECO:0007669"/>
    <property type="project" value="TreeGrafter"/>
</dbReference>